<evidence type="ECO:0000313" key="2">
    <source>
        <dbReference type="Proteomes" id="UP000664904"/>
    </source>
</evidence>
<accession>A0A975HMU7</accession>
<evidence type="ECO:0000313" key="1">
    <source>
        <dbReference type="EMBL" id="QTH71500.1"/>
    </source>
</evidence>
<organism evidence="1 2">
    <name type="scientific">Pseudoalteromonas xiamenensis</name>
    <dbReference type="NCBI Taxonomy" id="882626"/>
    <lineage>
        <taxon>Bacteria</taxon>
        <taxon>Pseudomonadati</taxon>
        <taxon>Pseudomonadota</taxon>
        <taxon>Gammaproteobacteria</taxon>
        <taxon>Alteromonadales</taxon>
        <taxon>Pseudoalteromonadaceae</taxon>
        <taxon>Pseudoalteromonas</taxon>
    </lineage>
</organism>
<gene>
    <name evidence="1" type="ORF">J5O05_00445</name>
</gene>
<name>A0A975HMU7_9GAMM</name>
<sequence length="73" mass="8611">MKEYLFSLALTHDQCMHYYQGTVQFVQVMSDDGKRIRFPAARLRPFISSIGIRGRFRLILSENNQFQSLEKIL</sequence>
<dbReference type="Proteomes" id="UP000664904">
    <property type="component" value="Chromosome"/>
</dbReference>
<keyword evidence="2" id="KW-1185">Reference proteome</keyword>
<dbReference type="KEGG" id="pxi:J5O05_00445"/>
<dbReference type="InterPro" id="IPR021363">
    <property type="entry name" value="DUF2835"/>
</dbReference>
<reference evidence="1" key="1">
    <citation type="submission" date="2021-03" db="EMBL/GenBank/DDBJ databases">
        <title>Complete Genome of Pseudoalteromonas xiamenensis STKMTI.2, a new potential marine bacterium producing anti-Vibrio compounds.</title>
        <authorList>
            <person name="Handayani D.P."/>
            <person name="Isnansetyo A."/>
            <person name="Istiqomah I."/>
            <person name="Jumina J."/>
        </authorList>
    </citation>
    <scope>NUCLEOTIDE SEQUENCE</scope>
    <source>
        <strain evidence="1">STKMTI.2</strain>
    </source>
</reference>
<dbReference type="EMBL" id="CP072133">
    <property type="protein sequence ID" value="QTH71500.1"/>
    <property type="molecule type" value="Genomic_DNA"/>
</dbReference>
<dbReference type="AlphaFoldDB" id="A0A975HMU7"/>
<dbReference type="RefSeq" id="WP_208843126.1">
    <property type="nucleotide sequence ID" value="NZ_CP072133.1"/>
</dbReference>
<dbReference type="Pfam" id="PF11197">
    <property type="entry name" value="DUF2835"/>
    <property type="match status" value="1"/>
</dbReference>
<protein>
    <submittedName>
        <fullName evidence="1">DUF2835 domain-containing protein</fullName>
    </submittedName>
</protein>
<proteinExistence type="predicted"/>